<comment type="caution">
    <text evidence="2">The sequence shown here is derived from an EMBL/GenBank/DDBJ whole genome shotgun (WGS) entry which is preliminary data.</text>
</comment>
<reference evidence="2" key="1">
    <citation type="submission" date="2021-03" db="EMBL/GenBank/DDBJ databases">
        <title>Whole genome shotgun sequence of Actinoplanes consettensis NBRC 14913.</title>
        <authorList>
            <person name="Komaki H."/>
            <person name="Tamura T."/>
        </authorList>
    </citation>
    <scope>NUCLEOTIDE SEQUENCE</scope>
    <source>
        <strain evidence="2">NBRC 14913</strain>
    </source>
</reference>
<evidence type="ECO:0000256" key="1">
    <source>
        <dbReference type="SAM" id="Phobius"/>
    </source>
</evidence>
<dbReference type="InterPro" id="IPR025597">
    <property type="entry name" value="DUF4345"/>
</dbReference>
<evidence type="ECO:0000313" key="3">
    <source>
        <dbReference type="Proteomes" id="UP000680865"/>
    </source>
</evidence>
<sequence>MRFSSANTLRVLLALLGFVPVGTGLLGVIGGLTLDPSGDDSSLYFNSEYRFLNGVWICAGIALWWSIRLPVSRAATTRFLLVAMIVGGVARAVSVAAEGWPGPVFTTALGVELLAIPALTLWHAREYSLPSGGSAS</sequence>
<name>A0A919SQR6_9ACTN</name>
<gene>
    <name evidence="2" type="ORF">Aco04nite_52270</name>
</gene>
<evidence type="ECO:0008006" key="4">
    <source>
        <dbReference type="Google" id="ProtNLM"/>
    </source>
</evidence>
<dbReference type="RefSeq" id="WP_212999857.1">
    <property type="nucleotide sequence ID" value="NZ_BAAATW010000005.1"/>
</dbReference>
<evidence type="ECO:0000313" key="2">
    <source>
        <dbReference type="EMBL" id="GIM76807.1"/>
    </source>
</evidence>
<proteinExistence type="predicted"/>
<accession>A0A919SQR6</accession>
<protein>
    <recommendedName>
        <fullName evidence="4">DUF4345 domain-containing protein</fullName>
    </recommendedName>
</protein>
<keyword evidence="1" id="KW-0812">Transmembrane</keyword>
<dbReference type="EMBL" id="BOQP01000028">
    <property type="protein sequence ID" value="GIM76807.1"/>
    <property type="molecule type" value="Genomic_DNA"/>
</dbReference>
<dbReference type="Pfam" id="PF14248">
    <property type="entry name" value="DUF4345"/>
    <property type="match status" value="1"/>
</dbReference>
<dbReference type="Proteomes" id="UP000680865">
    <property type="component" value="Unassembled WGS sequence"/>
</dbReference>
<keyword evidence="3" id="KW-1185">Reference proteome</keyword>
<organism evidence="2 3">
    <name type="scientific">Winogradskya consettensis</name>
    <dbReference type="NCBI Taxonomy" id="113560"/>
    <lineage>
        <taxon>Bacteria</taxon>
        <taxon>Bacillati</taxon>
        <taxon>Actinomycetota</taxon>
        <taxon>Actinomycetes</taxon>
        <taxon>Micromonosporales</taxon>
        <taxon>Micromonosporaceae</taxon>
        <taxon>Winogradskya</taxon>
    </lineage>
</organism>
<dbReference type="AlphaFoldDB" id="A0A919SQR6"/>
<feature type="transmembrane region" description="Helical" evidence="1">
    <location>
        <begin position="79"/>
        <end position="97"/>
    </location>
</feature>
<keyword evidence="1" id="KW-0472">Membrane</keyword>
<feature type="transmembrane region" description="Helical" evidence="1">
    <location>
        <begin position="12"/>
        <end position="34"/>
    </location>
</feature>
<keyword evidence="1" id="KW-1133">Transmembrane helix</keyword>
<feature type="transmembrane region" description="Helical" evidence="1">
    <location>
        <begin position="49"/>
        <end position="67"/>
    </location>
</feature>